<accession>A0AA38PI72</accession>
<dbReference type="Gene3D" id="1.10.510.10">
    <property type="entry name" value="Transferase(Phosphotransferase) domain 1"/>
    <property type="match status" value="1"/>
</dbReference>
<feature type="region of interest" description="Disordered" evidence="11">
    <location>
        <begin position="371"/>
        <end position="394"/>
    </location>
</feature>
<keyword evidence="4 9" id="KW-0547">Nucleotide-binding</keyword>
<dbReference type="EC" id="2.7.11.1" evidence="1"/>
<dbReference type="SMART" id="SM00220">
    <property type="entry name" value="S_TKc"/>
    <property type="match status" value="1"/>
</dbReference>
<gene>
    <name evidence="13" type="ORF">F5878DRAFT_691052</name>
</gene>
<reference evidence="13" key="1">
    <citation type="submission" date="2022-08" db="EMBL/GenBank/DDBJ databases">
        <authorList>
            <consortium name="DOE Joint Genome Institute"/>
            <person name="Min B."/>
            <person name="Riley R."/>
            <person name="Sierra-Patev S."/>
            <person name="Naranjo-Ortiz M."/>
            <person name="Looney B."/>
            <person name="Konkel Z."/>
            <person name="Slot J.C."/>
            <person name="Sakamoto Y."/>
            <person name="Steenwyk J.L."/>
            <person name="Rokas A."/>
            <person name="Carro J."/>
            <person name="Camarero S."/>
            <person name="Ferreira P."/>
            <person name="Molpeceres G."/>
            <person name="Ruiz-Duenas F.J."/>
            <person name="Serrano A."/>
            <person name="Henrissat B."/>
            <person name="Drula E."/>
            <person name="Hughes K.W."/>
            <person name="Mata J.L."/>
            <person name="Ishikawa N.K."/>
            <person name="Vargas-Isla R."/>
            <person name="Ushijima S."/>
            <person name="Smith C.A."/>
            <person name="Ahrendt S."/>
            <person name="Andreopoulos W."/>
            <person name="He G."/>
            <person name="Labutti K."/>
            <person name="Lipzen A."/>
            <person name="Ng V."/>
            <person name="Sandor L."/>
            <person name="Barry K."/>
            <person name="Martinez A.T."/>
            <person name="Xiao Y."/>
            <person name="Gibbons J.G."/>
            <person name="Terashima K."/>
            <person name="Hibbett D.S."/>
            <person name="Grigoriev I.V."/>
        </authorList>
    </citation>
    <scope>NUCLEOTIDE SEQUENCE</scope>
    <source>
        <strain evidence="13">TFB9207</strain>
    </source>
</reference>
<evidence type="ECO:0000256" key="6">
    <source>
        <dbReference type="ARBA" id="ARBA00022840"/>
    </source>
</evidence>
<evidence type="ECO:0000256" key="10">
    <source>
        <dbReference type="RuleBase" id="RU000304"/>
    </source>
</evidence>
<feature type="region of interest" description="Disordered" evidence="11">
    <location>
        <begin position="435"/>
        <end position="455"/>
    </location>
</feature>
<dbReference type="Pfam" id="PF00069">
    <property type="entry name" value="Pkinase"/>
    <property type="match status" value="1"/>
</dbReference>
<keyword evidence="14" id="KW-1185">Reference proteome</keyword>
<evidence type="ECO:0000256" key="2">
    <source>
        <dbReference type="ARBA" id="ARBA00022527"/>
    </source>
</evidence>
<feature type="binding site" evidence="9">
    <location>
        <position position="55"/>
    </location>
    <ligand>
        <name>ATP</name>
        <dbReference type="ChEBI" id="CHEBI:30616"/>
    </ligand>
</feature>
<comment type="caution">
    <text evidence="13">The sequence shown here is derived from an EMBL/GenBank/DDBJ whole genome shotgun (WGS) entry which is preliminary data.</text>
</comment>
<evidence type="ECO:0000256" key="8">
    <source>
        <dbReference type="ARBA" id="ARBA00048679"/>
    </source>
</evidence>
<evidence type="ECO:0000313" key="14">
    <source>
        <dbReference type="Proteomes" id="UP001163846"/>
    </source>
</evidence>
<dbReference type="InterPro" id="IPR008271">
    <property type="entry name" value="Ser/Thr_kinase_AS"/>
</dbReference>
<keyword evidence="5 13" id="KW-0418">Kinase</keyword>
<dbReference type="PANTHER" id="PTHR43895">
    <property type="entry name" value="CALCIUM/CALMODULIN-DEPENDENT PROTEIN KINASE KINASE-RELATED"/>
    <property type="match status" value="1"/>
</dbReference>
<keyword evidence="6 9" id="KW-0067">ATP-binding</keyword>
<dbReference type="EMBL" id="MU805977">
    <property type="protein sequence ID" value="KAJ3843384.1"/>
    <property type="molecule type" value="Genomic_DNA"/>
</dbReference>
<dbReference type="Proteomes" id="UP001163846">
    <property type="component" value="Unassembled WGS sequence"/>
</dbReference>
<dbReference type="InterPro" id="IPR000719">
    <property type="entry name" value="Prot_kinase_dom"/>
</dbReference>
<evidence type="ECO:0000313" key="13">
    <source>
        <dbReference type="EMBL" id="KAJ3843384.1"/>
    </source>
</evidence>
<keyword evidence="2 10" id="KW-0723">Serine/threonine-protein kinase</keyword>
<evidence type="ECO:0000256" key="7">
    <source>
        <dbReference type="ARBA" id="ARBA00047899"/>
    </source>
</evidence>
<dbReference type="SUPFAM" id="SSF56112">
    <property type="entry name" value="Protein kinase-like (PK-like)"/>
    <property type="match status" value="1"/>
</dbReference>
<dbReference type="PROSITE" id="PS00107">
    <property type="entry name" value="PROTEIN_KINASE_ATP"/>
    <property type="match status" value="1"/>
</dbReference>
<dbReference type="PANTHER" id="PTHR43895:SF32">
    <property type="entry name" value="SERINE_THREONINE-PROTEIN KINASE CHK1"/>
    <property type="match status" value="1"/>
</dbReference>
<dbReference type="GO" id="GO:0004674">
    <property type="term" value="F:protein serine/threonine kinase activity"/>
    <property type="evidence" value="ECO:0007669"/>
    <property type="project" value="UniProtKB-KW"/>
</dbReference>
<dbReference type="GO" id="GO:0007165">
    <property type="term" value="P:signal transduction"/>
    <property type="evidence" value="ECO:0007669"/>
    <property type="project" value="TreeGrafter"/>
</dbReference>
<evidence type="ECO:0000256" key="3">
    <source>
        <dbReference type="ARBA" id="ARBA00022679"/>
    </source>
</evidence>
<evidence type="ECO:0000256" key="11">
    <source>
        <dbReference type="SAM" id="MobiDB-lite"/>
    </source>
</evidence>
<evidence type="ECO:0000256" key="5">
    <source>
        <dbReference type="ARBA" id="ARBA00022777"/>
    </source>
</evidence>
<feature type="domain" description="Protein kinase" evidence="12">
    <location>
        <begin position="22"/>
        <end position="293"/>
    </location>
</feature>
<organism evidence="13 14">
    <name type="scientific">Lentinula raphanica</name>
    <dbReference type="NCBI Taxonomy" id="153919"/>
    <lineage>
        <taxon>Eukaryota</taxon>
        <taxon>Fungi</taxon>
        <taxon>Dikarya</taxon>
        <taxon>Basidiomycota</taxon>
        <taxon>Agaricomycotina</taxon>
        <taxon>Agaricomycetes</taxon>
        <taxon>Agaricomycetidae</taxon>
        <taxon>Agaricales</taxon>
        <taxon>Marasmiineae</taxon>
        <taxon>Omphalotaceae</taxon>
        <taxon>Lentinula</taxon>
    </lineage>
</organism>
<dbReference type="InterPro" id="IPR017441">
    <property type="entry name" value="Protein_kinase_ATP_BS"/>
</dbReference>
<comment type="catalytic activity">
    <reaction evidence="7">
        <text>L-threonyl-[protein] + ATP = O-phospho-L-threonyl-[protein] + ADP + H(+)</text>
        <dbReference type="Rhea" id="RHEA:46608"/>
        <dbReference type="Rhea" id="RHEA-COMP:11060"/>
        <dbReference type="Rhea" id="RHEA-COMP:11605"/>
        <dbReference type="ChEBI" id="CHEBI:15378"/>
        <dbReference type="ChEBI" id="CHEBI:30013"/>
        <dbReference type="ChEBI" id="CHEBI:30616"/>
        <dbReference type="ChEBI" id="CHEBI:61977"/>
        <dbReference type="ChEBI" id="CHEBI:456216"/>
        <dbReference type="EC" id="2.7.11.1"/>
    </reaction>
</comment>
<evidence type="ECO:0000256" key="9">
    <source>
        <dbReference type="PROSITE-ProRule" id="PRU10141"/>
    </source>
</evidence>
<name>A0AA38PI72_9AGAR</name>
<proteinExistence type="inferred from homology"/>
<dbReference type="InterPro" id="IPR011009">
    <property type="entry name" value="Kinase-like_dom_sf"/>
</dbReference>
<comment type="catalytic activity">
    <reaction evidence="8">
        <text>L-seryl-[protein] + ATP = O-phospho-L-seryl-[protein] + ADP + H(+)</text>
        <dbReference type="Rhea" id="RHEA:17989"/>
        <dbReference type="Rhea" id="RHEA-COMP:9863"/>
        <dbReference type="Rhea" id="RHEA-COMP:11604"/>
        <dbReference type="ChEBI" id="CHEBI:15378"/>
        <dbReference type="ChEBI" id="CHEBI:29999"/>
        <dbReference type="ChEBI" id="CHEBI:30616"/>
        <dbReference type="ChEBI" id="CHEBI:83421"/>
        <dbReference type="ChEBI" id="CHEBI:456216"/>
        <dbReference type="EC" id="2.7.11.1"/>
    </reaction>
</comment>
<evidence type="ECO:0000256" key="4">
    <source>
        <dbReference type="ARBA" id="ARBA00022741"/>
    </source>
</evidence>
<dbReference type="AlphaFoldDB" id="A0AA38PI72"/>
<sequence length="474" mass="53006">MPRPVTDTFPDFTGHLLDNGRFKLIELLGSGAYGKVYKAFDLTSTCEDPKYYAVKCLLKPKPGSREEEFQLREFALHRLISASDHPNIVNFHNVFYEHTFVYVVLDLCSGGDLFGAITERKVFCQNTELIKSVFVQLLDAVHHCHENGIYHRDLKPENILFSKDGRQIYLADFGLSTQNKVSEDFGCGSSYYMSPECIGKEFGRHKFSTRHSDVWSLGVILTNMIAGRNPWRYAMTIDDCFSTFLYDRDFLRTVLPISDQANFILKRIFHLNPLNRISIPELRREIIAIDSFFMSEDEIDQGGDVLRAAAANYAAPPAKTPVVPAKPELSKSSSYTPQNSEEVYLYARPTDGLQPLRDHPHNSLLDVLAAGSRQDVTSSEPESAGPITPESRPINEPLVNVPVLSGDVLGGSSNVLTYRTVQATVKSDVMKIVPTPRHRAPSNTATKPPPRRVGKQLLRKAVQVLKALSESVSS</sequence>
<evidence type="ECO:0000259" key="12">
    <source>
        <dbReference type="PROSITE" id="PS50011"/>
    </source>
</evidence>
<dbReference type="PROSITE" id="PS00108">
    <property type="entry name" value="PROTEIN_KINASE_ST"/>
    <property type="match status" value="1"/>
</dbReference>
<protein>
    <recommendedName>
        <fullName evidence="1">non-specific serine/threonine protein kinase</fullName>
        <ecNumber evidence="1">2.7.11.1</ecNumber>
    </recommendedName>
</protein>
<evidence type="ECO:0000256" key="1">
    <source>
        <dbReference type="ARBA" id="ARBA00012513"/>
    </source>
</evidence>
<dbReference type="GO" id="GO:0005524">
    <property type="term" value="F:ATP binding"/>
    <property type="evidence" value="ECO:0007669"/>
    <property type="project" value="UniProtKB-UniRule"/>
</dbReference>
<comment type="similarity">
    <text evidence="10">Belongs to the protein kinase superfamily.</text>
</comment>
<keyword evidence="3" id="KW-0808">Transferase</keyword>
<dbReference type="PROSITE" id="PS50011">
    <property type="entry name" value="PROTEIN_KINASE_DOM"/>
    <property type="match status" value="1"/>
</dbReference>